<evidence type="ECO:0000313" key="1">
    <source>
        <dbReference type="EMBL" id="MPN60416.1"/>
    </source>
</evidence>
<protein>
    <submittedName>
        <fullName evidence="1">Uncharacterized protein</fullName>
    </submittedName>
</protein>
<gene>
    <name evidence="1" type="ORF">SDC9_208144</name>
</gene>
<dbReference type="EMBL" id="VSSQ01135671">
    <property type="protein sequence ID" value="MPN60416.1"/>
    <property type="molecule type" value="Genomic_DNA"/>
</dbReference>
<comment type="caution">
    <text evidence="1">The sequence shown here is derived from an EMBL/GenBank/DDBJ whole genome shotgun (WGS) entry which is preliminary data.</text>
</comment>
<proteinExistence type="predicted"/>
<name>A0A645JAG6_9ZZZZ</name>
<organism evidence="1">
    <name type="scientific">bioreactor metagenome</name>
    <dbReference type="NCBI Taxonomy" id="1076179"/>
    <lineage>
        <taxon>unclassified sequences</taxon>
        <taxon>metagenomes</taxon>
        <taxon>ecological metagenomes</taxon>
    </lineage>
</organism>
<accession>A0A645JAG6</accession>
<sequence length="104" mass="11374">MIIEMGGDRSAFHIVGRMLDRAEIKYLLMLGNDHDPARMLSRGALNPGATNGQAVFLSLGDHFTLFFKILLHESVGGFLGQCADGARTEYIPLAEELFGVFMGD</sequence>
<reference evidence="1" key="1">
    <citation type="submission" date="2019-08" db="EMBL/GenBank/DDBJ databases">
        <authorList>
            <person name="Kucharzyk K."/>
            <person name="Murdoch R.W."/>
            <person name="Higgins S."/>
            <person name="Loffler F."/>
        </authorList>
    </citation>
    <scope>NUCLEOTIDE SEQUENCE</scope>
</reference>
<dbReference type="AlphaFoldDB" id="A0A645JAG6"/>